<keyword evidence="1" id="KW-1133">Transmembrane helix</keyword>
<feature type="transmembrane region" description="Helical" evidence="1">
    <location>
        <begin position="186"/>
        <end position="209"/>
    </location>
</feature>
<evidence type="ECO:0000259" key="2">
    <source>
        <dbReference type="Pfam" id="PF10882"/>
    </source>
</evidence>
<dbReference type="Proteomes" id="UP001144612">
    <property type="component" value="Unassembled WGS sequence"/>
</dbReference>
<feature type="domain" description="Bacterial Pleckstrin homology" evidence="2">
    <location>
        <begin position="64"/>
        <end position="163"/>
    </location>
</feature>
<dbReference type="InterPro" id="IPR027783">
    <property type="entry name" value="Bacterial_PH-related"/>
</dbReference>
<name>A0ABT4DF02_9CLOT</name>
<organism evidence="3 4">
    <name type="scientific">Clostridium brassicae</name>
    <dbReference type="NCBI Taxonomy" id="2999072"/>
    <lineage>
        <taxon>Bacteria</taxon>
        <taxon>Bacillati</taxon>
        <taxon>Bacillota</taxon>
        <taxon>Clostridia</taxon>
        <taxon>Eubacteriales</taxon>
        <taxon>Clostridiaceae</taxon>
        <taxon>Clostridium</taxon>
    </lineage>
</organism>
<keyword evidence="1" id="KW-0812">Transmembrane</keyword>
<proteinExistence type="predicted"/>
<feature type="transmembrane region" description="Helical" evidence="1">
    <location>
        <begin position="241"/>
        <end position="260"/>
    </location>
</feature>
<sequence length="295" mass="34249">MQIYKNKKGTGPLIIFSYIVLVNIVTFVLMKLIDTYTIISLIKIFLSIFNIYELYYFILTLTVTYIIDEDSIHIKGIWGLKDLSISFETLQGYKTSKGLIKGVKLSGVGKNSFALGRVVIDKIGTTRMFVTNSQEVIYLRTEEINYAISPEDIEKLKKTLEEKNIEYLDWEHKPNKDINLHKQKRFMIPFILVSAIIVASIIMPLILYLKQMFPAEMPISFNSKFQAVKMGTGKQFAFKQMTYGALNMGILFCMYYAAHFHVKYDKKTAYRYIYFSLITSLAFFLMQIKTLIDYL</sequence>
<keyword evidence="1" id="KW-0472">Membrane</keyword>
<protein>
    <submittedName>
        <fullName evidence="3">PH domain-containing protein</fullName>
    </submittedName>
</protein>
<accession>A0ABT4DF02</accession>
<evidence type="ECO:0000256" key="1">
    <source>
        <dbReference type="SAM" id="Phobius"/>
    </source>
</evidence>
<feature type="transmembrane region" description="Helical" evidence="1">
    <location>
        <begin position="44"/>
        <end position="67"/>
    </location>
</feature>
<evidence type="ECO:0000313" key="3">
    <source>
        <dbReference type="EMBL" id="MCY6959686.1"/>
    </source>
</evidence>
<feature type="transmembrane region" description="Helical" evidence="1">
    <location>
        <begin position="272"/>
        <end position="292"/>
    </location>
</feature>
<keyword evidence="4" id="KW-1185">Reference proteome</keyword>
<dbReference type="Pfam" id="PF10882">
    <property type="entry name" value="bPH_5"/>
    <property type="match status" value="1"/>
</dbReference>
<evidence type="ECO:0000313" key="4">
    <source>
        <dbReference type="Proteomes" id="UP001144612"/>
    </source>
</evidence>
<dbReference type="EMBL" id="JAPQFJ010000015">
    <property type="protein sequence ID" value="MCY6959686.1"/>
    <property type="molecule type" value="Genomic_DNA"/>
</dbReference>
<feature type="transmembrane region" description="Helical" evidence="1">
    <location>
        <begin position="12"/>
        <end position="32"/>
    </location>
</feature>
<dbReference type="RefSeq" id="WP_268062121.1">
    <property type="nucleotide sequence ID" value="NZ_JAPQFJ010000015.1"/>
</dbReference>
<gene>
    <name evidence="3" type="ORF">OW729_13790</name>
</gene>
<comment type="caution">
    <text evidence="3">The sequence shown here is derived from an EMBL/GenBank/DDBJ whole genome shotgun (WGS) entry which is preliminary data.</text>
</comment>
<reference evidence="3" key="1">
    <citation type="submission" date="2022-12" db="EMBL/GenBank/DDBJ databases">
        <title>Clostridium sp. nov., isolated from industrial wastewater.</title>
        <authorList>
            <person name="Jiayan W."/>
        </authorList>
    </citation>
    <scope>NUCLEOTIDE SEQUENCE</scope>
    <source>
        <strain evidence="3">ZC22-4</strain>
    </source>
</reference>